<dbReference type="SUPFAM" id="SSF57501">
    <property type="entry name" value="Cystine-knot cytokines"/>
    <property type="match status" value="1"/>
</dbReference>
<evidence type="ECO:0000313" key="3">
    <source>
        <dbReference type="Proteomes" id="UP000025227"/>
    </source>
</evidence>
<evidence type="ECO:0000256" key="1">
    <source>
        <dbReference type="SAM" id="MobiDB-lite"/>
    </source>
</evidence>
<sequence length="410" mass="46116">MGRTLLLLVTIPLLATCHTLSRLADFQDIVRQRKNGNNITQCPCVIHPESGRCIVYNSRYQAANVEEAMLAFHDLTSRYEPAPERDAVTFTCKTQECQQCFSLLYYRLLDLGMIDSEFKPVTPVLERSALRPSLCPRYKFLVEPKTPPVPSYVPPYVQSTIEAGLRHSGKLPQDWQSRFDQQFGSQSSQQRGSTSNGEFFHRCAIRPRPCRVSGWEWNPQSRHWEQSPIPGTNGDGTNGDSNQQLGTQSGDFNGHQFVEGRFTYHEGRRGGQWQSSRGSSSTASSPSGYGGYGKRKRRATRPSIVGTRFTIGCSSRGESEDNMLALCGSCWAWRQLPEDYFPRLINELTCKEDDFCLSGWGECQQQYRNVEVLRRVGGQWQSAALSVATCCDCRVRAGTEIHALVVGDKK</sequence>
<dbReference type="PANTHER" id="PTHR33995">
    <property type="entry name" value="PROTEIN CBG18546"/>
    <property type="match status" value="1"/>
</dbReference>
<evidence type="ECO:0000313" key="4">
    <source>
        <dbReference type="WBParaSite" id="HCON_00165200-00001"/>
    </source>
</evidence>
<name>A0A7I4Z0H4_HAECO</name>
<keyword evidence="3" id="KW-1185">Reference proteome</keyword>
<reference evidence="4" key="1">
    <citation type="submission" date="2020-12" db="UniProtKB">
        <authorList>
            <consortium name="WormBaseParasite"/>
        </authorList>
    </citation>
    <scope>IDENTIFICATION</scope>
    <source>
        <strain evidence="4">MHco3</strain>
    </source>
</reference>
<feature type="region of interest" description="Disordered" evidence="1">
    <location>
        <begin position="219"/>
        <end position="252"/>
    </location>
</feature>
<organism evidence="3 4">
    <name type="scientific">Haemonchus contortus</name>
    <name type="common">Barber pole worm</name>
    <dbReference type="NCBI Taxonomy" id="6289"/>
    <lineage>
        <taxon>Eukaryota</taxon>
        <taxon>Metazoa</taxon>
        <taxon>Ecdysozoa</taxon>
        <taxon>Nematoda</taxon>
        <taxon>Chromadorea</taxon>
        <taxon>Rhabditida</taxon>
        <taxon>Rhabditina</taxon>
        <taxon>Rhabditomorpha</taxon>
        <taxon>Strongyloidea</taxon>
        <taxon>Trichostrongylidae</taxon>
        <taxon>Haemonchus</taxon>
    </lineage>
</organism>
<dbReference type="AlphaFoldDB" id="A0A7I4Z0H4"/>
<feature type="compositionally biased region" description="Polar residues" evidence="1">
    <location>
        <begin position="241"/>
        <end position="251"/>
    </location>
</feature>
<protein>
    <submittedName>
        <fullName evidence="4">Clip domain-containing protein</fullName>
    </submittedName>
</protein>
<proteinExistence type="predicted"/>
<dbReference type="WBParaSite" id="HCON_00165200-00001">
    <property type="protein sequence ID" value="HCON_00165200-00001"/>
    <property type="gene ID" value="HCON_00165200"/>
</dbReference>
<evidence type="ECO:0000256" key="2">
    <source>
        <dbReference type="SAM" id="SignalP"/>
    </source>
</evidence>
<dbReference type="OMA" id="WNGRFWE"/>
<accession>A0A7I4Z0H4</accession>
<feature type="signal peptide" evidence="2">
    <location>
        <begin position="1"/>
        <end position="17"/>
    </location>
</feature>
<keyword evidence="2" id="KW-0732">Signal</keyword>
<dbReference type="Proteomes" id="UP000025227">
    <property type="component" value="Unplaced"/>
</dbReference>
<dbReference type="PANTHER" id="PTHR33995:SF8">
    <property type="entry name" value="PRION-LIKE-(Q_N-RICH)-DOMAIN-BEARING PROTEIN"/>
    <property type="match status" value="1"/>
</dbReference>
<dbReference type="OrthoDB" id="5977230at2759"/>
<dbReference type="InterPro" id="IPR029034">
    <property type="entry name" value="Cystine-knot_cytokine"/>
</dbReference>
<feature type="compositionally biased region" description="Low complexity" evidence="1">
    <location>
        <begin position="271"/>
        <end position="287"/>
    </location>
</feature>
<feature type="chain" id="PRO_5029591771" evidence="2">
    <location>
        <begin position="18"/>
        <end position="410"/>
    </location>
</feature>
<feature type="region of interest" description="Disordered" evidence="1">
    <location>
        <begin position="268"/>
        <end position="300"/>
    </location>
</feature>